<reference evidence="3" key="1">
    <citation type="journal article" date="2021" name="PeerJ">
        <title>Extensive microbial diversity within the chicken gut microbiome revealed by metagenomics and culture.</title>
        <authorList>
            <person name="Gilroy R."/>
            <person name="Ravi A."/>
            <person name="Getino M."/>
            <person name="Pursley I."/>
            <person name="Horton D.L."/>
            <person name="Alikhan N.F."/>
            <person name="Baker D."/>
            <person name="Gharbi K."/>
            <person name="Hall N."/>
            <person name="Watson M."/>
            <person name="Adriaenssens E.M."/>
            <person name="Foster-Nyarko E."/>
            <person name="Jarju S."/>
            <person name="Secka A."/>
            <person name="Antonio M."/>
            <person name="Oren A."/>
            <person name="Chaudhuri R.R."/>
            <person name="La Ragione R."/>
            <person name="Hildebrand F."/>
            <person name="Pallen M.J."/>
        </authorList>
    </citation>
    <scope>NUCLEOTIDE SEQUENCE</scope>
    <source>
        <strain evidence="3">1345</strain>
    </source>
</reference>
<dbReference type="InterPro" id="IPR017853">
    <property type="entry name" value="GH"/>
</dbReference>
<dbReference type="InterPro" id="IPR013785">
    <property type="entry name" value="Aldolase_TIM"/>
</dbReference>
<dbReference type="CDD" id="cd14791">
    <property type="entry name" value="GH36"/>
    <property type="match status" value="1"/>
</dbReference>
<dbReference type="PRINTS" id="PR00743">
    <property type="entry name" value="GLHYDRLASE36"/>
</dbReference>
<feature type="active site" description="Proton donor" evidence="2">
    <location>
        <position position="515"/>
    </location>
</feature>
<dbReference type="InterPro" id="IPR038417">
    <property type="entry name" value="Alpga-gal_N_sf"/>
</dbReference>
<dbReference type="EC" id="3.2.1.22" evidence="1"/>
<name>A0A9D2CQJ4_9FIRM</name>
<comment type="caution">
    <text evidence="3">The sequence shown here is derived from an EMBL/GenBank/DDBJ whole genome shotgun (WGS) entry which is preliminary data.</text>
</comment>
<protein>
    <recommendedName>
        <fullName evidence="1">Alpha-galactosidase</fullName>
        <ecNumber evidence="1">3.2.1.22</ecNumber>
    </recommendedName>
</protein>
<accession>A0A9D2CQJ4</accession>
<dbReference type="Proteomes" id="UP000886750">
    <property type="component" value="Unassembled WGS sequence"/>
</dbReference>
<dbReference type="PIRSF" id="PIRSF005536">
    <property type="entry name" value="Agal"/>
    <property type="match status" value="1"/>
</dbReference>
<dbReference type="SUPFAM" id="SSF51445">
    <property type="entry name" value="(Trans)glycosidases"/>
    <property type="match status" value="1"/>
</dbReference>
<dbReference type="Gene3D" id="2.70.98.60">
    <property type="entry name" value="alpha-galactosidase from lactobacil brevis"/>
    <property type="match status" value="1"/>
</dbReference>
<evidence type="ECO:0000313" key="4">
    <source>
        <dbReference type="Proteomes" id="UP000886750"/>
    </source>
</evidence>
<dbReference type="Pfam" id="PF02065">
    <property type="entry name" value="Melibiase"/>
    <property type="match status" value="1"/>
</dbReference>
<dbReference type="GO" id="GO:0004557">
    <property type="term" value="F:alpha-galactosidase activity"/>
    <property type="evidence" value="ECO:0007669"/>
    <property type="project" value="UniProtKB-UniRule"/>
</dbReference>
<organism evidence="3 4">
    <name type="scientific">Candidatus Borkfalkia excrementigallinarum</name>
    <dbReference type="NCBI Taxonomy" id="2838506"/>
    <lineage>
        <taxon>Bacteria</taxon>
        <taxon>Bacillati</taxon>
        <taxon>Bacillota</taxon>
        <taxon>Clostridia</taxon>
        <taxon>Christensenellales</taxon>
        <taxon>Christensenellaceae</taxon>
        <taxon>Candidatus Borkfalkia</taxon>
    </lineage>
</organism>
<keyword evidence="1 3" id="KW-0378">Hydrolase</keyword>
<evidence type="ECO:0000313" key="3">
    <source>
        <dbReference type="EMBL" id="HIY96134.1"/>
    </source>
</evidence>
<gene>
    <name evidence="3" type="ORF">H9729_00420</name>
</gene>
<comment type="similarity">
    <text evidence="1">Belongs to the glycosyl hydrolase.</text>
</comment>
<dbReference type="EMBL" id="DXCQ01000004">
    <property type="protein sequence ID" value="HIY96134.1"/>
    <property type="molecule type" value="Genomic_DNA"/>
</dbReference>
<reference evidence="3" key="2">
    <citation type="submission" date="2021-04" db="EMBL/GenBank/DDBJ databases">
        <authorList>
            <person name="Gilroy R."/>
        </authorList>
    </citation>
    <scope>NUCLEOTIDE SEQUENCE</scope>
    <source>
        <strain evidence="3">1345</strain>
    </source>
</reference>
<keyword evidence="1 3" id="KW-0326">Glycosidase</keyword>
<dbReference type="InterPro" id="IPR002252">
    <property type="entry name" value="Glyco_hydro_36"/>
</dbReference>
<dbReference type="GO" id="GO:0016052">
    <property type="term" value="P:carbohydrate catabolic process"/>
    <property type="evidence" value="ECO:0007669"/>
    <property type="project" value="InterPro"/>
</dbReference>
<evidence type="ECO:0000256" key="1">
    <source>
        <dbReference type="PIRNR" id="PIRNR005536"/>
    </source>
</evidence>
<comment type="catalytic activity">
    <reaction evidence="1">
        <text>Hydrolysis of terminal, non-reducing alpha-D-galactose residues in alpha-D-galactosides, including galactose oligosaccharides, galactomannans and galactolipids.</text>
        <dbReference type="EC" id="3.2.1.22"/>
    </reaction>
</comment>
<dbReference type="Gene3D" id="3.20.20.70">
    <property type="entry name" value="Aldolase class I"/>
    <property type="match status" value="1"/>
</dbReference>
<dbReference type="AlphaFoldDB" id="A0A9D2CQJ4"/>
<evidence type="ECO:0000256" key="2">
    <source>
        <dbReference type="PIRSR" id="PIRSR005536-1"/>
    </source>
</evidence>
<proteinExistence type="inferred from homology"/>
<sequence>MLYKKFVFGDTAAYYVQTPDLGAGLCLLPADTQVENADALACDSMVQARLRGARDLVDYSLGVTMRNSLSVLLKIEEQTADGKSVITRLSDGAGNEYVHTLEYDAPTGVFTVWVEYRNRSGREQVLESLQSFSVSGIGAHRGGGFSDIGMKLVRMTSAWSRECRIKEDEFCDLGLDMSWAPHGVKCERFGQVGTMPNRGWYPFAAIEGAGCVWAATLEAPYSWQMEVYKLRETCALSGGLADYEFGHWFKKIAHGERFSTHKAYLWVGKGSSLDACNAFVRFQDNRLLSAGALPESERDMPVLFNEYCTTWGVPSEENIRAILHCIEGLPIRYFVIDAGWYKPDHCDWGHAMGDWNESKTLFPHGIRAVAEMIQSSGKKAGVWFEFEVAGSASEMYSREDMLLKRDGVPLTSGARRFLDLRKKDVQAYLSRKMCDFLRENGFEYIKIDYNDSIGMGADGAESLGECGRQIAAESIGWLARLKESVPEIVIENCSSGGSRIEPLRMSRVSMCSFSDAHECREIPLVAANVSRVIPARQSQIWAVIRGKDELRRIVWSMTAAMFGRICLSGDVHKISAQQRQKIEEGLRFYENAKDIVAEGDIAEIFCNIRYYREPKGCQIYKKVSQDKKRMLVLVHFFEPPFGVCETDIAGYTLVSAYSALKYRAEGEKLALSAEEYGAGAFLLEKK</sequence>
<feature type="active site" description="Nucleophile" evidence="2">
    <location>
        <position position="448"/>
    </location>
</feature>